<proteinExistence type="predicted"/>
<dbReference type="AlphaFoldDB" id="A9MF13"/>
<evidence type="ECO:0000313" key="1">
    <source>
        <dbReference type="EMBL" id="ABX19965.1"/>
    </source>
</evidence>
<dbReference type="HOGENOM" id="CLU_3204938_0_0_6"/>
<dbReference type="Proteomes" id="UP000002084">
    <property type="component" value="Chromosome"/>
</dbReference>
<accession>A9MF13</accession>
<dbReference type="KEGG" id="ses:SARI_00011"/>
<evidence type="ECO:0000313" key="2">
    <source>
        <dbReference type="Proteomes" id="UP000002084"/>
    </source>
</evidence>
<name>A9MF13_SALAR</name>
<sequence length="45" mass="5050">MGIPQRFGGVFCICSIAQPLHMTGQTKSAIINDYHLNRERYAVPD</sequence>
<organism evidence="1 2">
    <name type="scientific">Salmonella arizonae (strain ATCC BAA-731 / CDC346-86 / RSK2980)</name>
    <dbReference type="NCBI Taxonomy" id="41514"/>
    <lineage>
        <taxon>Bacteria</taxon>
        <taxon>Pseudomonadati</taxon>
        <taxon>Pseudomonadota</taxon>
        <taxon>Gammaproteobacteria</taxon>
        <taxon>Enterobacterales</taxon>
        <taxon>Enterobacteriaceae</taxon>
        <taxon>Salmonella</taxon>
    </lineage>
</organism>
<protein>
    <submittedName>
        <fullName evidence="1">Uncharacterized protein</fullName>
    </submittedName>
</protein>
<keyword evidence="2" id="KW-1185">Reference proteome</keyword>
<gene>
    <name evidence="1" type="ordered locus">SARI_00011</name>
</gene>
<reference evidence="1 2" key="1">
    <citation type="submission" date="2007-11" db="EMBL/GenBank/DDBJ databases">
        <authorList>
            <consortium name="The Salmonella enterica serovar Arizonae Genome Sequencing Project"/>
            <person name="McClelland M."/>
            <person name="Sanderson E.K."/>
            <person name="Porwollik S."/>
            <person name="Spieth J."/>
            <person name="Clifton W.S."/>
            <person name="Fulton R."/>
            <person name="Chunyan W."/>
            <person name="Wollam A."/>
            <person name="Shah N."/>
            <person name="Pepin K."/>
            <person name="Bhonagiri V."/>
            <person name="Nash W."/>
            <person name="Johnson M."/>
            <person name="Thiruvilangam P."/>
            <person name="Wilson R."/>
        </authorList>
    </citation>
    <scope>NUCLEOTIDE SEQUENCE [LARGE SCALE GENOMIC DNA]</scope>
    <source>
        <strain evidence="2">ATCC BAA-731 / CDC346-86 / RSK2980</strain>
    </source>
</reference>
<dbReference type="EMBL" id="CP000880">
    <property type="protein sequence ID" value="ABX19965.1"/>
    <property type="molecule type" value="Genomic_DNA"/>
</dbReference>